<feature type="active site" description="Nucleophile" evidence="8 9">
    <location>
        <position position="47"/>
    </location>
</feature>
<feature type="domain" description="Glutamyl-tRNA reductase N-terminal" evidence="15">
    <location>
        <begin position="7"/>
        <end position="146"/>
    </location>
</feature>
<evidence type="ECO:0000256" key="3">
    <source>
        <dbReference type="ARBA" id="ARBA00012970"/>
    </source>
</evidence>
<dbReference type="Pfam" id="PF00745">
    <property type="entry name" value="GlutR_dimer"/>
    <property type="match status" value="1"/>
</dbReference>
<comment type="function">
    <text evidence="8">Catalyzes the NADPH-dependent reduction of glutamyl-tRNA(Glu) to glutamate 1-semialdehyde (GSA).</text>
</comment>
<evidence type="ECO:0000256" key="7">
    <source>
        <dbReference type="ARBA" id="ARBA00047464"/>
    </source>
</evidence>
<dbReference type="SUPFAM" id="SSF69742">
    <property type="entry name" value="Glutamyl tRNA-reductase catalytic, N-terminal domain"/>
    <property type="match status" value="1"/>
</dbReference>
<dbReference type="PIRSF" id="PIRSF000445">
    <property type="entry name" value="4pyrrol_synth_GluRdtase"/>
    <property type="match status" value="1"/>
</dbReference>
<evidence type="ECO:0000256" key="12">
    <source>
        <dbReference type="PIRSR" id="PIRSR000445-4"/>
    </source>
</evidence>
<accession>A0A448MZG4</accession>
<comment type="pathway">
    <text evidence="1 8">Porphyrin-containing compound metabolism; protoporphyrin-IX biosynthesis; 5-aminolevulinate from L-glutamyl-tRNA(Glu): step 1/2.</text>
</comment>
<proteinExistence type="inferred from homology"/>
<dbReference type="Gene3D" id="3.30.460.30">
    <property type="entry name" value="Glutamyl-tRNA reductase, N-terminal domain"/>
    <property type="match status" value="1"/>
</dbReference>
<evidence type="ECO:0000256" key="9">
    <source>
        <dbReference type="PIRSR" id="PIRSR000445-1"/>
    </source>
</evidence>
<evidence type="ECO:0000256" key="11">
    <source>
        <dbReference type="PIRSR" id="PIRSR000445-3"/>
    </source>
</evidence>
<dbReference type="PANTHER" id="PTHR43013:SF1">
    <property type="entry name" value="GLUTAMYL-TRNA REDUCTASE"/>
    <property type="match status" value="1"/>
</dbReference>
<comment type="subunit">
    <text evidence="8">Homodimer.</text>
</comment>
<evidence type="ECO:0000256" key="8">
    <source>
        <dbReference type="HAMAP-Rule" id="MF_00087"/>
    </source>
</evidence>
<comment type="catalytic activity">
    <reaction evidence="7 8">
        <text>(S)-4-amino-5-oxopentanoate + tRNA(Glu) + NADP(+) = L-glutamyl-tRNA(Glu) + NADPH + H(+)</text>
        <dbReference type="Rhea" id="RHEA:12344"/>
        <dbReference type="Rhea" id="RHEA-COMP:9663"/>
        <dbReference type="Rhea" id="RHEA-COMP:9680"/>
        <dbReference type="ChEBI" id="CHEBI:15378"/>
        <dbReference type="ChEBI" id="CHEBI:57501"/>
        <dbReference type="ChEBI" id="CHEBI:57783"/>
        <dbReference type="ChEBI" id="CHEBI:58349"/>
        <dbReference type="ChEBI" id="CHEBI:78442"/>
        <dbReference type="ChEBI" id="CHEBI:78520"/>
        <dbReference type="EC" id="1.2.1.70"/>
    </reaction>
</comment>
<keyword evidence="6 8" id="KW-0627">Porphyrin biosynthesis</keyword>
<dbReference type="InterPro" id="IPR006151">
    <property type="entry name" value="Shikm_DH/Glu-tRNA_Rdtase"/>
</dbReference>
<sequence>MSLRILSVTHDLHGLTEVQRVSQHTDTLSASLRSTAGVEGLVTLATCNRLEFMIDSPKVPEAHLRLRLARELDSQPDWVVYEGEDALTHLFRVASGLESMVVGEREITGQLRRALKAAQASGDASGTLTSVINAALHTSRRVSAETRLQESGRSVVSVGLDMTGITDWGNQRVLLVGTGSYAGAVVAALRQRGAGTIFVHSSSGRAIGFAERHAITPALDLDSALGRATLVVTCRGSATPVVTTANLKDATPTVLLDLSLQPDVDPAVASLPGITLLDLTAIQAAISPTWAADSAHAERIVAEGVHEISDRLASRAADPAVASLRAAMLRIVDEEVARLPQGRALTVEDCALALRHLTTKLLHTPSIRARDAAAEGRIADYLAAMEELYGIDIQPDFDVQSHRRCPVTGLSFADLATEPTEIR</sequence>
<organism evidence="16 17">
    <name type="scientific">Arachnia propionica</name>
    <dbReference type="NCBI Taxonomy" id="1750"/>
    <lineage>
        <taxon>Bacteria</taxon>
        <taxon>Bacillati</taxon>
        <taxon>Actinomycetota</taxon>
        <taxon>Actinomycetes</taxon>
        <taxon>Propionibacteriales</taxon>
        <taxon>Propionibacteriaceae</taxon>
        <taxon>Arachnia</taxon>
    </lineage>
</organism>
<dbReference type="Pfam" id="PF01488">
    <property type="entry name" value="Shikimate_DH"/>
    <property type="match status" value="1"/>
</dbReference>
<dbReference type="GO" id="GO:0019353">
    <property type="term" value="P:protoporphyrinogen IX biosynthetic process from glutamate"/>
    <property type="evidence" value="ECO:0007669"/>
    <property type="project" value="TreeGrafter"/>
</dbReference>
<dbReference type="PROSITE" id="PS00747">
    <property type="entry name" value="GLUTR"/>
    <property type="match status" value="1"/>
</dbReference>
<dbReference type="HAMAP" id="MF_00087">
    <property type="entry name" value="Glu_tRNA_reductase"/>
    <property type="match status" value="1"/>
</dbReference>
<feature type="binding site" evidence="8 10">
    <location>
        <position position="99"/>
    </location>
    <ligand>
        <name>substrate</name>
    </ligand>
</feature>
<dbReference type="InterPro" id="IPR018214">
    <property type="entry name" value="GluRdtase_CS"/>
</dbReference>
<dbReference type="EC" id="1.2.1.70" evidence="3 8"/>
<keyword evidence="17" id="KW-1185">Reference proteome</keyword>
<evidence type="ECO:0000256" key="6">
    <source>
        <dbReference type="ARBA" id="ARBA00023244"/>
    </source>
</evidence>
<feature type="site" description="Important for activity" evidence="8 12">
    <location>
        <position position="89"/>
    </location>
</feature>
<dbReference type="PANTHER" id="PTHR43013">
    <property type="entry name" value="GLUTAMYL-TRNA REDUCTASE"/>
    <property type="match status" value="1"/>
</dbReference>
<dbReference type="InterPro" id="IPR036291">
    <property type="entry name" value="NAD(P)-bd_dom_sf"/>
</dbReference>
<dbReference type="Proteomes" id="UP000273044">
    <property type="component" value="Chromosome"/>
</dbReference>
<evidence type="ECO:0000259" key="13">
    <source>
        <dbReference type="Pfam" id="PF00745"/>
    </source>
</evidence>
<dbReference type="EMBL" id="LR134406">
    <property type="protein sequence ID" value="VEH70454.1"/>
    <property type="molecule type" value="Genomic_DNA"/>
</dbReference>
<feature type="binding site" evidence="8 11">
    <location>
        <begin position="177"/>
        <end position="182"/>
    </location>
    <ligand>
        <name>NADP(+)</name>
        <dbReference type="ChEBI" id="CHEBI:58349"/>
    </ligand>
</feature>
<dbReference type="GO" id="GO:0050661">
    <property type="term" value="F:NADP binding"/>
    <property type="evidence" value="ECO:0007669"/>
    <property type="project" value="InterPro"/>
</dbReference>
<dbReference type="InterPro" id="IPR015896">
    <property type="entry name" value="4pyrrol_synth_GluRdtase_dimer"/>
</dbReference>
<feature type="domain" description="Quinate/shikimate 5-dehydrogenase/glutamyl-tRNA reductase" evidence="14">
    <location>
        <begin position="167"/>
        <end position="283"/>
    </location>
</feature>
<comment type="domain">
    <text evidence="8">Possesses an unusual extended V-shaped dimeric structure with each monomer consisting of three distinct domains arranged along a curved 'spinal' alpha-helix. The N-terminal catalytic domain specifically recognizes the glutamate moiety of the substrate. The second domain is the NADPH-binding domain, and the third C-terminal domain is responsible for dimerization.</text>
</comment>
<evidence type="ECO:0000259" key="14">
    <source>
        <dbReference type="Pfam" id="PF01488"/>
    </source>
</evidence>
<dbReference type="AlphaFoldDB" id="A0A448MZG4"/>
<dbReference type="UniPathway" id="UPA00251">
    <property type="reaction ID" value="UER00316"/>
</dbReference>
<dbReference type="NCBIfam" id="NF000750">
    <property type="entry name" value="PRK00045.3-4"/>
    <property type="match status" value="1"/>
</dbReference>
<keyword evidence="5 8" id="KW-0560">Oxidoreductase</keyword>
<reference evidence="16 17" key="1">
    <citation type="submission" date="2018-12" db="EMBL/GenBank/DDBJ databases">
        <authorList>
            <consortium name="Pathogen Informatics"/>
        </authorList>
    </citation>
    <scope>NUCLEOTIDE SEQUENCE [LARGE SCALE GENOMIC DNA]</scope>
    <source>
        <strain evidence="16 17">NCTC12967</strain>
    </source>
</reference>
<dbReference type="Pfam" id="PF05201">
    <property type="entry name" value="GlutR_N"/>
    <property type="match status" value="1"/>
</dbReference>
<name>A0A448MZG4_9ACTN</name>
<dbReference type="Gene3D" id="3.40.50.720">
    <property type="entry name" value="NAD(P)-binding Rossmann-like Domain"/>
    <property type="match status" value="1"/>
</dbReference>
<evidence type="ECO:0000256" key="4">
    <source>
        <dbReference type="ARBA" id="ARBA00022857"/>
    </source>
</evidence>
<dbReference type="InterPro" id="IPR000343">
    <property type="entry name" value="4pyrrol_synth_GluRdtase"/>
</dbReference>
<evidence type="ECO:0000256" key="5">
    <source>
        <dbReference type="ARBA" id="ARBA00023002"/>
    </source>
</evidence>
<evidence type="ECO:0000313" key="16">
    <source>
        <dbReference type="EMBL" id="VEH70454.1"/>
    </source>
</evidence>
<dbReference type="InterPro" id="IPR036453">
    <property type="entry name" value="GluRdtase_dimer_dom_sf"/>
</dbReference>
<dbReference type="RefSeq" id="WP_073969935.1">
    <property type="nucleotide sequence ID" value="NZ_LR134406.1"/>
</dbReference>
<dbReference type="InterPro" id="IPR015895">
    <property type="entry name" value="4pyrrol_synth_GluRdtase_N"/>
</dbReference>
<evidence type="ECO:0000256" key="1">
    <source>
        <dbReference type="ARBA" id="ARBA00005059"/>
    </source>
</evidence>
<dbReference type="GO" id="GO:0008883">
    <property type="term" value="F:glutamyl-tRNA reductase activity"/>
    <property type="evidence" value="ECO:0007669"/>
    <property type="project" value="UniProtKB-UniRule"/>
</dbReference>
<protein>
    <recommendedName>
        <fullName evidence="3 8">Glutamyl-tRNA reductase</fullName>
        <shortName evidence="8">GluTR</shortName>
        <ecNumber evidence="3 8">1.2.1.70</ecNumber>
    </recommendedName>
</protein>
<dbReference type="SUPFAM" id="SSF51735">
    <property type="entry name" value="NAD(P)-binding Rossmann-fold domains"/>
    <property type="match status" value="1"/>
</dbReference>
<feature type="domain" description="Tetrapyrrole biosynthesis glutamyl-tRNA reductase dimerisation" evidence="13">
    <location>
        <begin position="297"/>
        <end position="390"/>
    </location>
</feature>
<evidence type="ECO:0000313" key="17">
    <source>
        <dbReference type="Proteomes" id="UP000273044"/>
    </source>
</evidence>
<feature type="binding site" evidence="8 10">
    <location>
        <position position="110"/>
    </location>
    <ligand>
        <name>substrate</name>
    </ligand>
</feature>
<dbReference type="InterPro" id="IPR036343">
    <property type="entry name" value="GluRdtase_N_sf"/>
</dbReference>
<feature type="binding site" evidence="8 10">
    <location>
        <begin position="104"/>
        <end position="106"/>
    </location>
    <ligand>
        <name>substrate</name>
    </ligand>
</feature>
<feature type="binding site" evidence="8 10">
    <location>
        <begin position="46"/>
        <end position="49"/>
    </location>
    <ligand>
        <name>substrate</name>
    </ligand>
</feature>
<dbReference type="GeneID" id="64407210"/>
<evidence type="ECO:0000259" key="15">
    <source>
        <dbReference type="Pfam" id="PF05201"/>
    </source>
</evidence>
<comment type="similarity">
    <text evidence="2 8">Belongs to the glutamyl-tRNA reductase family.</text>
</comment>
<evidence type="ECO:0000256" key="2">
    <source>
        <dbReference type="ARBA" id="ARBA00005916"/>
    </source>
</evidence>
<gene>
    <name evidence="8 16" type="primary">hemA</name>
    <name evidence="16" type="ORF">NCTC12967_01750</name>
</gene>
<evidence type="ECO:0000256" key="10">
    <source>
        <dbReference type="PIRSR" id="PIRSR000445-2"/>
    </source>
</evidence>
<keyword evidence="4 8" id="KW-0521">NADP</keyword>
<comment type="miscellaneous">
    <text evidence="8">During catalysis, the active site Cys acts as a nucleophile attacking the alpha-carbonyl group of tRNA-bound glutamate with the formation of a thioester intermediate between enzyme and glutamate, and the concomitant release of tRNA(Glu). The thioester intermediate is finally reduced by direct hydride transfer from NADPH, to form the product GSA.</text>
</comment>
<dbReference type="SUPFAM" id="SSF69075">
    <property type="entry name" value="Glutamyl tRNA-reductase dimerization domain"/>
    <property type="match status" value="1"/>
</dbReference>